<dbReference type="Proteomes" id="UP000515158">
    <property type="component" value="Unplaced"/>
</dbReference>
<dbReference type="AlphaFoldDB" id="A0A6P9A0T2"/>
<gene>
    <name evidence="2" type="primary">LOC117650964</name>
</gene>
<sequence length="126" mass="14142">MQLDVDDMYRDIALLAHQIDAALRQTDAATALKFMFLGLCCDSWAADVLEKRAIPDDDKRSSVVLHHPPSQAPDDPVDALHCHLRDLHFSLEVVAVLLRPGVERDATAKLLELVRCMCRQRGVELE</sequence>
<evidence type="ECO:0000313" key="1">
    <source>
        <dbReference type="Proteomes" id="UP000515158"/>
    </source>
</evidence>
<accession>A0A6P9A0T2</accession>
<reference evidence="2" key="1">
    <citation type="submission" date="2025-08" db="UniProtKB">
        <authorList>
            <consortium name="RefSeq"/>
        </authorList>
    </citation>
    <scope>IDENTIFICATION</scope>
    <source>
        <tissue evidence="2">Total insect</tissue>
    </source>
</reference>
<evidence type="ECO:0000313" key="2">
    <source>
        <dbReference type="RefSeq" id="XP_034250531.1"/>
    </source>
</evidence>
<dbReference type="GeneID" id="117650964"/>
<dbReference type="InParanoid" id="A0A6P9A0T2"/>
<protein>
    <submittedName>
        <fullName evidence="2">Uncharacterized protein LOC117650964</fullName>
    </submittedName>
</protein>
<keyword evidence="1" id="KW-1185">Reference proteome</keyword>
<dbReference type="RefSeq" id="XP_034250531.1">
    <property type="nucleotide sequence ID" value="XM_034394640.1"/>
</dbReference>
<dbReference type="KEGG" id="tpal:117650964"/>
<organism evidence="2">
    <name type="scientific">Thrips palmi</name>
    <name type="common">Melon thrips</name>
    <dbReference type="NCBI Taxonomy" id="161013"/>
    <lineage>
        <taxon>Eukaryota</taxon>
        <taxon>Metazoa</taxon>
        <taxon>Ecdysozoa</taxon>
        <taxon>Arthropoda</taxon>
        <taxon>Hexapoda</taxon>
        <taxon>Insecta</taxon>
        <taxon>Pterygota</taxon>
        <taxon>Neoptera</taxon>
        <taxon>Paraneoptera</taxon>
        <taxon>Thysanoptera</taxon>
        <taxon>Terebrantia</taxon>
        <taxon>Thripoidea</taxon>
        <taxon>Thripidae</taxon>
        <taxon>Thrips</taxon>
    </lineage>
</organism>
<proteinExistence type="predicted"/>
<name>A0A6P9A0T2_THRPL</name>